<protein>
    <submittedName>
        <fullName evidence="1">Uncharacterized protein</fullName>
    </submittedName>
</protein>
<accession>A0ABV1IEI7</accession>
<comment type="caution">
    <text evidence="1">The sequence shown here is derived from an EMBL/GenBank/DDBJ whole genome shotgun (WGS) entry which is preliminary data.</text>
</comment>
<keyword evidence="2" id="KW-1185">Reference proteome</keyword>
<dbReference type="RefSeq" id="WP_349181445.1">
    <property type="nucleotide sequence ID" value="NZ_JBBNGS010000002.1"/>
</dbReference>
<organism evidence="1 2">
    <name type="scientific">Paratractidigestivibacter faecalis</name>
    <dbReference type="NCBI Taxonomy" id="2292441"/>
    <lineage>
        <taxon>Bacteria</taxon>
        <taxon>Bacillati</taxon>
        <taxon>Actinomycetota</taxon>
        <taxon>Coriobacteriia</taxon>
        <taxon>Coriobacteriales</taxon>
        <taxon>Atopobiaceae</taxon>
        <taxon>Paratractidigestivibacter</taxon>
    </lineage>
</organism>
<sequence>MDVTYYQRALKSRLLVLAGAAAIALGLCLVPRPALASELIGDGVEPIVSYSRQADAGMPSPLSWYGDDLSLYTTHSFPELYFDGNNIGIEMTASCPSSGTFTVSLYRVVNGRGSLIGSASFKRNGFTKATWEGVGSGTYRFVCKKPVDGKLVTSSDVAMYSW</sequence>
<evidence type="ECO:0000313" key="2">
    <source>
        <dbReference type="Proteomes" id="UP001478817"/>
    </source>
</evidence>
<name>A0ABV1IEI7_9ACTN</name>
<dbReference type="Proteomes" id="UP001478817">
    <property type="component" value="Unassembled WGS sequence"/>
</dbReference>
<dbReference type="EMBL" id="JBBNGS010000002">
    <property type="protein sequence ID" value="MEQ2637069.1"/>
    <property type="molecule type" value="Genomic_DNA"/>
</dbReference>
<gene>
    <name evidence="1" type="ORF">AAAT05_01700</name>
</gene>
<evidence type="ECO:0000313" key="1">
    <source>
        <dbReference type="EMBL" id="MEQ2637069.1"/>
    </source>
</evidence>
<reference evidence="1 2" key="1">
    <citation type="submission" date="2024-04" db="EMBL/GenBank/DDBJ databases">
        <title>Human intestinal bacterial collection.</title>
        <authorList>
            <person name="Pauvert C."/>
            <person name="Hitch T.C.A."/>
            <person name="Clavel T."/>
        </authorList>
    </citation>
    <scope>NUCLEOTIDE SEQUENCE [LARGE SCALE GENOMIC DNA]</scope>
    <source>
        <strain evidence="1 2">CLA-AA-H197</strain>
    </source>
</reference>
<proteinExistence type="predicted"/>